<accession>A0A0F4LNL3</accession>
<proteinExistence type="predicted"/>
<dbReference type="HOGENOM" id="CLU_1400874_0_0_9"/>
<gene>
    <name evidence="1" type="ORF">JF72_11250</name>
</gene>
<reference evidence="1 2" key="1">
    <citation type="submission" date="2015-01" db="EMBL/GenBank/DDBJ databases">
        <title>Comparative genomics of the lactic acid bacteria isolated from the honey bee gut.</title>
        <authorList>
            <person name="Ellegaard K.M."/>
            <person name="Tamarit D."/>
            <person name="Javelind E."/>
            <person name="Olofsson T."/>
            <person name="Andersson S.G."/>
            <person name="Vasquez A."/>
        </authorList>
    </citation>
    <scope>NUCLEOTIDE SEQUENCE [LARGE SCALE GENOMIC DNA]</scope>
    <source>
        <strain evidence="1 2">Hma11</strain>
    </source>
</reference>
<dbReference type="PATRIC" id="fig|303541.3.peg.1288"/>
<comment type="caution">
    <text evidence="1">The sequence shown here is derived from an EMBL/GenBank/DDBJ whole genome shotgun (WGS) entry which is preliminary data.</text>
</comment>
<dbReference type="Proteomes" id="UP000033682">
    <property type="component" value="Unassembled WGS sequence"/>
</dbReference>
<dbReference type="AlphaFoldDB" id="A0A0F4LNL3"/>
<keyword evidence="2" id="KW-1185">Reference proteome</keyword>
<evidence type="ECO:0000313" key="2">
    <source>
        <dbReference type="Proteomes" id="UP000033682"/>
    </source>
</evidence>
<organism evidence="1 2">
    <name type="scientific">Lactobacillus apis</name>
    <dbReference type="NCBI Taxonomy" id="303541"/>
    <lineage>
        <taxon>Bacteria</taxon>
        <taxon>Bacillati</taxon>
        <taxon>Bacillota</taxon>
        <taxon>Bacilli</taxon>
        <taxon>Lactobacillales</taxon>
        <taxon>Lactobacillaceae</taxon>
        <taxon>Lactobacillus</taxon>
    </lineage>
</organism>
<sequence>MIINKKDWNNYLNKRELVKIYGKSQDSYIFAVGYMIADLGQYYIFEVVDDIGSLDSYVLYKKTEIEKLVCNDSHTRMFDFYIDYLKKQDEYDRLNLQKVYNDIPHNDIITLLDYCCNCGFYVTIAESENEYEETVKIISVDTQKVLIDQTEYCKDHNLMDEVRSEPIKIDDILTLDIISKENFLYEQYLKQKNS</sequence>
<evidence type="ECO:0000313" key="1">
    <source>
        <dbReference type="EMBL" id="KJY60185.1"/>
    </source>
</evidence>
<protein>
    <submittedName>
        <fullName evidence="1">Uncharacterized protein</fullName>
    </submittedName>
</protein>
<dbReference type="RefSeq" id="WP_046307600.1">
    <property type="nucleotide sequence ID" value="NZ_CAMLFT010000002.1"/>
</dbReference>
<dbReference type="EMBL" id="JXLG01000009">
    <property type="protein sequence ID" value="KJY60185.1"/>
    <property type="molecule type" value="Genomic_DNA"/>
</dbReference>
<name>A0A0F4LNL3_9LACO</name>